<feature type="domain" description="Tyr recombinase" evidence="4">
    <location>
        <begin position="105"/>
        <end position="234"/>
    </location>
</feature>
<dbReference type="GO" id="GO:0006310">
    <property type="term" value="P:DNA recombination"/>
    <property type="evidence" value="ECO:0007669"/>
    <property type="project" value="UniProtKB-KW"/>
</dbReference>
<dbReference type="InterPro" id="IPR050090">
    <property type="entry name" value="Tyrosine_recombinase_XerCD"/>
</dbReference>
<dbReference type="AlphaFoldDB" id="A0A8J6T8B0"/>
<dbReference type="Gene3D" id="1.10.150.130">
    <property type="match status" value="1"/>
</dbReference>
<dbReference type="Pfam" id="PF00589">
    <property type="entry name" value="Phage_integrase"/>
    <property type="match status" value="1"/>
</dbReference>
<dbReference type="PANTHER" id="PTHR30349">
    <property type="entry name" value="PHAGE INTEGRASE-RELATED"/>
    <property type="match status" value="1"/>
</dbReference>
<dbReference type="GO" id="GO:0015074">
    <property type="term" value="P:DNA integration"/>
    <property type="evidence" value="ECO:0007669"/>
    <property type="project" value="InterPro"/>
</dbReference>
<dbReference type="Gene3D" id="1.10.443.10">
    <property type="entry name" value="Intergrase catalytic core"/>
    <property type="match status" value="1"/>
</dbReference>
<evidence type="ECO:0000256" key="2">
    <source>
        <dbReference type="ARBA" id="ARBA00023125"/>
    </source>
</evidence>
<reference evidence="5 6" key="1">
    <citation type="submission" date="2020-08" db="EMBL/GenBank/DDBJ databases">
        <title>Bridging the membrane lipid divide: bacteria of the FCB group superphylum have the potential to synthesize archaeal ether lipids.</title>
        <authorList>
            <person name="Villanueva L."/>
            <person name="Von Meijenfeldt F.A.B."/>
            <person name="Westbye A.B."/>
            <person name="Yadav S."/>
            <person name="Hopmans E.C."/>
            <person name="Dutilh B.E."/>
            <person name="Sinninghe Damste J.S."/>
        </authorList>
    </citation>
    <scope>NUCLEOTIDE SEQUENCE [LARGE SCALE GENOMIC DNA]</scope>
    <source>
        <strain evidence="5">NIOZ-UU27</strain>
    </source>
</reference>
<keyword evidence="3" id="KW-0233">DNA recombination</keyword>
<accession>A0A8J6T8B0</accession>
<dbReference type="InterPro" id="IPR013762">
    <property type="entry name" value="Integrase-like_cat_sf"/>
</dbReference>
<dbReference type="InterPro" id="IPR010998">
    <property type="entry name" value="Integrase_recombinase_N"/>
</dbReference>
<comment type="caution">
    <text evidence="5">The sequence shown here is derived from an EMBL/GenBank/DDBJ whole genome shotgun (WGS) entry which is preliminary data.</text>
</comment>
<evidence type="ECO:0000313" key="6">
    <source>
        <dbReference type="Proteomes" id="UP000650524"/>
    </source>
</evidence>
<dbReference type="PANTHER" id="PTHR30349:SF41">
    <property type="entry name" value="INTEGRASE_RECOMBINASE PROTEIN MJ0367-RELATED"/>
    <property type="match status" value="1"/>
</dbReference>
<dbReference type="InterPro" id="IPR002104">
    <property type="entry name" value="Integrase_catalytic"/>
</dbReference>
<comment type="similarity">
    <text evidence="1">Belongs to the 'phage' integrase family.</text>
</comment>
<evidence type="ECO:0000259" key="4">
    <source>
        <dbReference type="PROSITE" id="PS51898"/>
    </source>
</evidence>
<proteinExistence type="inferred from homology"/>
<sequence>MKPFESIMASQIEAYLSYRKSLGYRSMPARYHLLTFDSYLVDTNADWDTFHPPFFLEMRSRIPLESRTVNGILSAVRALFRFLVRRGELTHNPLKDVPPLKENTIVPFVFSPEQVDQLLDVIRSRIRKNENFFLTDLAIYLVVLLMARCGMRISEPVRLLRRHYRRDDATIFIEKTKFGKDRLIPLQKDVSTQIGNYLSVRETLRPHDDNPYLLAGRKQKHLGSITSLLTKIDD</sequence>
<organism evidence="5 6">
    <name type="scientific">Candidatus Desulfacyla euxinica</name>
    <dbReference type="NCBI Taxonomy" id="2841693"/>
    <lineage>
        <taxon>Bacteria</taxon>
        <taxon>Deltaproteobacteria</taxon>
        <taxon>Candidatus Desulfacyla</taxon>
    </lineage>
</organism>
<dbReference type="SUPFAM" id="SSF56349">
    <property type="entry name" value="DNA breaking-rejoining enzymes"/>
    <property type="match status" value="1"/>
</dbReference>
<name>A0A8J6T8B0_9DELT</name>
<evidence type="ECO:0000256" key="3">
    <source>
        <dbReference type="ARBA" id="ARBA00023172"/>
    </source>
</evidence>
<evidence type="ECO:0000256" key="1">
    <source>
        <dbReference type="ARBA" id="ARBA00008857"/>
    </source>
</evidence>
<dbReference type="InterPro" id="IPR011010">
    <property type="entry name" value="DNA_brk_join_enz"/>
</dbReference>
<keyword evidence="2" id="KW-0238">DNA-binding</keyword>
<dbReference type="Proteomes" id="UP000650524">
    <property type="component" value="Unassembled WGS sequence"/>
</dbReference>
<protein>
    <submittedName>
        <fullName evidence="5">Tyrosine-type recombinase/integrase</fullName>
    </submittedName>
</protein>
<evidence type="ECO:0000313" key="5">
    <source>
        <dbReference type="EMBL" id="MBC8177383.1"/>
    </source>
</evidence>
<dbReference type="PROSITE" id="PS51898">
    <property type="entry name" value="TYR_RECOMBINASE"/>
    <property type="match status" value="1"/>
</dbReference>
<gene>
    <name evidence="5" type="ORF">H8E19_08245</name>
</gene>
<dbReference type="GO" id="GO:0003677">
    <property type="term" value="F:DNA binding"/>
    <property type="evidence" value="ECO:0007669"/>
    <property type="project" value="UniProtKB-KW"/>
</dbReference>
<dbReference type="EMBL" id="JACNJD010000205">
    <property type="protein sequence ID" value="MBC8177383.1"/>
    <property type="molecule type" value="Genomic_DNA"/>
</dbReference>